<evidence type="ECO:0000313" key="2">
    <source>
        <dbReference type="Proteomes" id="UP001219934"/>
    </source>
</evidence>
<feature type="non-terminal residue" evidence="1">
    <location>
        <position position="1"/>
    </location>
</feature>
<protein>
    <submittedName>
        <fullName evidence="1">Uncharacterized protein</fullName>
    </submittedName>
</protein>
<dbReference type="EMBL" id="JAPTMU010000002">
    <property type="protein sequence ID" value="KAJ4947416.1"/>
    <property type="molecule type" value="Genomic_DNA"/>
</dbReference>
<keyword evidence="2" id="KW-1185">Reference proteome</keyword>
<comment type="caution">
    <text evidence="1">The sequence shown here is derived from an EMBL/GenBank/DDBJ whole genome shotgun (WGS) entry which is preliminary data.</text>
</comment>
<dbReference type="AlphaFoldDB" id="A0AAD6FT89"/>
<evidence type="ECO:0000313" key="1">
    <source>
        <dbReference type="EMBL" id="KAJ4947416.1"/>
    </source>
</evidence>
<reference evidence="1" key="1">
    <citation type="submission" date="2022-11" db="EMBL/GenBank/DDBJ databases">
        <title>Chromosome-level genome of Pogonophryne albipinna.</title>
        <authorList>
            <person name="Jo E."/>
        </authorList>
    </citation>
    <scope>NUCLEOTIDE SEQUENCE</scope>
    <source>
        <strain evidence="1">SGF0006</strain>
        <tissue evidence="1">Muscle</tissue>
    </source>
</reference>
<gene>
    <name evidence="1" type="ORF">JOQ06_009451</name>
</gene>
<name>A0AAD6FT89_9TELE</name>
<organism evidence="1 2">
    <name type="scientific">Pogonophryne albipinna</name>
    <dbReference type="NCBI Taxonomy" id="1090488"/>
    <lineage>
        <taxon>Eukaryota</taxon>
        <taxon>Metazoa</taxon>
        <taxon>Chordata</taxon>
        <taxon>Craniata</taxon>
        <taxon>Vertebrata</taxon>
        <taxon>Euteleostomi</taxon>
        <taxon>Actinopterygii</taxon>
        <taxon>Neopterygii</taxon>
        <taxon>Teleostei</taxon>
        <taxon>Neoteleostei</taxon>
        <taxon>Acanthomorphata</taxon>
        <taxon>Eupercaria</taxon>
        <taxon>Perciformes</taxon>
        <taxon>Notothenioidei</taxon>
        <taxon>Pogonophryne</taxon>
    </lineage>
</organism>
<accession>A0AAD6FT89</accession>
<proteinExistence type="predicted"/>
<sequence length="76" mass="8041">GSLSLKMASPQPPVHLPTLHTACLQVQGGAGRLAPLCSVPATHQAWPCSPLHLPYALLLCSTRARGQKADRQCTCK</sequence>
<feature type="non-terminal residue" evidence="1">
    <location>
        <position position="76"/>
    </location>
</feature>
<dbReference type="Proteomes" id="UP001219934">
    <property type="component" value="Unassembled WGS sequence"/>
</dbReference>